<dbReference type="InterPro" id="IPR000626">
    <property type="entry name" value="Ubiquitin-like_dom"/>
</dbReference>
<dbReference type="Gene3D" id="3.10.20.90">
    <property type="entry name" value="Phosphatidylinositol 3-kinase Catalytic Subunit, Chain A, domain 1"/>
    <property type="match status" value="1"/>
</dbReference>
<keyword evidence="3" id="KW-1185">Reference proteome</keyword>
<organism evidence="2 3">
    <name type="scientific">Chrysophaeum taylorii</name>
    <dbReference type="NCBI Taxonomy" id="2483200"/>
    <lineage>
        <taxon>Eukaryota</taxon>
        <taxon>Sar</taxon>
        <taxon>Stramenopiles</taxon>
        <taxon>Ochrophyta</taxon>
        <taxon>Pelagophyceae</taxon>
        <taxon>Pelagomonadales</taxon>
        <taxon>Pelagomonadaceae</taxon>
        <taxon>Chrysophaeum</taxon>
    </lineage>
</organism>
<dbReference type="CDD" id="cd17039">
    <property type="entry name" value="Ubl_ubiquitin_like"/>
    <property type="match status" value="1"/>
</dbReference>
<dbReference type="SUPFAM" id="SSF54236">
    <property type="entry name" value="Ubiquitin-like"/>
    <property type="match status" value="1"/>
</dbReference>
<accession>A0AAD7XR43</accession>
<gene>
    <name evidence="2" type="ORF">CTAYLR_003697</name>
</gene>
<feature type="domain" description="Ubiquitin-like" evidence="1">
    <location>
        <begin position="72"/>
        <end position="145"/>
    </location>
</feature>
<evidence type="ECO:0000259" key="1">
    <source>
        <dbReference type="PROSITE" id="PS50053"/>
    </source>
</evidence>
<protein>
    <recommendedName>
        <fullName evidence="1">Ubiquitin-like domain-containing protein</fullName>
    </recommendedName>
</protein>
<evidence type="ECO:0000313" key="3">
    <source>
        <dbReference type="Proteomes" id="UP001230188"/>
    </source>
</evidence>
<dbReference type="Pfam" id="PF00240">
    <property type="entry name" value="ubiquitin"/>
    <property type="match status" value="1"/>
</dbReference>
<sequence>MRLRCVGENGAVARREVELDSEYVGDVAPFQVCTAVEALVATNGTERVRLEAPLEGWVSRRLFEPLTNDGELRVGVDYRAGNVSLRQLAVLVDADSAVADLKQSLEAMTRVPTDRQLVSYDDRLLRDTDRIADLNALDGRVALVVRASNAPIPPVDDPVDEHPVVEEVKPYLPHRGNFHSGTLLAGGFTTTKRKPNFGCLPDENAAR</sequence>
<comment type="caution">
    <text evidence="2">The sequence shown here is derived from an EMBL/GenBank/DDBJ whole genome shotgun (WGS) entry which is preliminary data.</text>
</comment>
<reference evidence="2" key="1">
    <citation type="submission" date="2023-01" db="EMBL/GenBank/DDBJ databases">
        <title>Metagenome sequencing of chrysophaentin producing Chrysophaeum taylorii.</title>
        <authorList>
            <person name="Davison J."/>
            <person name="Bewley C."/>
        </authorList>
    </citation>
    <scope>NUCLEOTIDE SEQUENCE</scope>
    <source>
        <strain evidence="2">NIES-1699</strain>
    </source>
</reference>
<dbReference type="AlphaFoldDB" id="A0AAD7XR43"/>
<proteinExistence type="predicted"/>
<dbReference type="InterPro" id="IPR029071">
    <property type="entry name" value="Ubiquitin-like_domsf"/>
</dbReference>
<dbReference type="EMBL" id="JAQMWT010000047">
    <property type="protein sequence ID" value="KAJ8612510.1"/>
    <property type="molecule type" value="Genomic_DNA"/>
</dbReference>
<name>A0AAD7XR43_9STRA</name>
<dbReference type="Proteomes" id="UP001230188">
    <property type="component" value="Unassembled WGS sequence"/>
</dbReference>
<evidence type="ECO:0000313" key="2">
    <source>
        <dbReference type="EMBL" id="KAJ8612510.1"/>
    </source>
</evidence>
<dbReference type="PROSITE" id="PS50053">
    <property type="entry name" value="UBIQUITIN_2"/>
    <property type="match status" value="1"/>
</dbReference>